<evidence type="ECO:0000313" key="1">
    <source>
        <dbReference type="EMBL" id="KAF0911158.1"/>
    </source>
</evidence>
<proteinExistence type="predicted"/>
<name>A0A6G1DEW0_9ORYZ</name>
<protein>
    <submittedName>
        <fullName evidence="1">Uncharacterized protein</fullName>
    </submittedName>
</protein>
<keyword evidence="2" id="KW-1185">Reference proteome</keyword>
<dbReference type="EMBL" id="SPHZ02000006">
    <property type="protein sequence ID" value="KAF0911158.1"/>
    <property type="molecule type" value="Genomic_DNA"/>
</dbReference>
<dbReference type="AlphaFoldDB" id="A0A6G1DEW0"/>
<gene>
    <name evidence="1" type="ORF">E2562_007936</name>
</gene>
<dbReference type="Proteomes" id="UP000479710">
    <property type="component" value="Unassembled WGS sequence"/>
</dbReference>
<organism evidence="1 2">
    <name type="scientific">Oryza meyeriana var. granulata</name>
    <dbReference type="NCBI Taxonomy" id="110450"/>
    <lineage>
        <taxon>Eukaryota</taxon>
        <taxon>Viridiplantae</taxon>
        <taxon>Streptophyta</taxon>
        <taxon>Embryophyta</taxon>
        <taxon>Tracheophyta</taxon>
        <taxon>Spermatophyta</taxon>
        <taxon>Magnoliopsida</taxon>
        <taxon>Liliopsida</taxon>
        <taxon>Poales</taxon>
        <taxon>Poaceae</taxon>
        <taxon>BOP clade</taxon>
        <taxon>Oryzoideae</taxon>
        <taxon>Oryzeae</taxon>
        <taxon>Oryzinae</taxon>
        <taxon>Oryza</taxon>
        <taxon>Oryza meyeriana</taxon>
    </lineage>
</organism>
<sequence length="76" mass="8488">MVVWNESDDMQISQEEVLPLSAQFQEHSDVGLVSLNMTSPPLQIRRRSPPLPLQTGHHYPATYEGTAITDWAIAAD</sequence>
<accession>A0A6G1DEW0</accession>
<reference evidence="1 2" key="1">
    <citation type="submission" date="2019-11" db="EMBL/GenBank/DDBJ databases">
        <title>Whole genome sequence of Oryza granulata.</title>
        <authorList>
            <person name="Li W."/>
        </authorList>
    </citation>
    <scope>NUCLEOTIDE SEQUENCE [LARGE SCALE GENOMIC DNA]</scope>
    <source>
        <strain evidence="2">cv. Menghai</strain>
        <tissue evidence="1">Leaf</tissue>
    </source>
</reference>
<comment type="caution">
    <text evidence="1">The sequence shown here is derived from an EMBL/GenBank/DDBJ whole genome shotgun (WGS) entry which is preliminary data.</text>
</comment>
<evidence type="ECO:0000313" key="2">
    <source>
        <dbReference type="Proteomes" id="UP000479710"/>
    </source>
</evidence>